<evidence type="ECO:0000313" key="2">
    <source>
        <dbReference type="EMBL" id="KAK7059175.1"/>
    </source>
</evidence>
<organism evidence="2 3">
    <name type="scientific">Paramarasmius palmivorus</name>
    <dbReference type="NCBI Taxonomy" id="297713"/>
    <lineage>
        <taxon>Eukaryota</taxon>
        <taxon>Fungi</taxon>
        <taxon>Dikarya</taxon>
        <taxon>Basidiomycota</taxon>
        <taxon>Agaricomycotina</taxon>
        <taxon>Agaricomycetes</taxon>
        <taxon>Agaricomycetidae</taxon>
        <taxon>Agaricales</taxon>
        <taxon>Marasmiineae</taxon>
        <taxon>Marasmiaceae</taxon>
        <taxon>Paramarasmius</taxon>
    </lineage>
</organism>
<accession>A0AAW0E3G0</accession>
<dbReference type="EMBL" id="JAYKXP010000004">
    <property type="protein sequence ID" value="KAK7059175.1"/>
    <property type="molecule type" value="Genomic_DNA"/>
</dbReference>
<keyword evidence="3" id="KW-1185">Reference proteome</keyword>
<feature type="transmembrane region" description="Helical" evidence="1">
    <location>
        <begin position="128"/>
        <end position="145"/>
    </location>
</feature>
<dbReference type="Gene3D" id="3.60.110.10">
    <property type="entry name" value="Carbon-nitrogen hydrolase"/>
    <property type="match status" value="1"/>
</dbReference>
<evidence type="ECO:0008006" key="4">
    <source>
        <dbReference type="Google" id="ProtNLM"/>
    </source>
</evidence>
<dbReference type="Proteomes" id="UP001383192">
    <property type="component" value="Unassembled WGS sequence"/>
</dbReference>
<dbReference type="SUPFAM" id="SSF56317">
    <property type="entry name" value="Carbon-nitrogen hydrolase"/>
    <property type="match status" value="1"/>
</dbReference>
<comment type="caution">
    <text evidence="2">The sequence shown here is derived from an EMBL/GenBank/DDBJ whole genome shotgun (WGS) entry which is preliminary data.</text>
</comment>
<keyword evidence="1" id="KW-0472">Membrane</keyword>
<name>A0AAW0E3G0_9AGAR</name>
<feature type="transmembrane region" description="Helical" evidence="1">
    <location>
        <begin position="34"/>
        <end position="52"/>
    </location>
</feature>
<evidence type="ECO:0000313" key="3">
    <source>
        <dbReference type="Proteomes" id="UP001383192"/>
    </source>
</evidence>
<proteinExistence type="predicted"/>
<dbReference type="InterPro" id="IPR036526">
    <property type="entry name" value="C-N_Hydrolase_sf"/>
</dbReference>
<keyword evidence="1" id="KW-0812">Transmembrane</keyword>
<dbReference type="AlphaFoldDB" id="A0AAW0E3G0"/>
<sequence length="572" mass="62619">MSLRYEVLHAHPHLYLGAASVVSSALASTTLPSFLLLVVHLSILLIYGPILLDRRGQKWPKITALWFGLSIFRSISWFAPSIHALDTPATSVLILLGQSMATSAIALVAVLGHTYLRTRITMPAGTQHTLFPALWAGVWCALAYASPVGYLTSWTPVVGTGPYDWLVPLLSPAVKDWLVAAWAVVCSQVVEGWIMGWETPEEAPLIPAQHTELPGPSKNTHDHYSGSKAFALLLIVLMVPSLFGTDLPLPVLSPDTTPLGVGCVLPSSQRYNHNPTIDDYIAETRTIAPHADIVLWPEGAVSFQNESERDAIFKRVRWDVPDVHVGISFVETYTNEGLKRNGFAIIAKGVDTPHLIYYKKHLVPIAESYSMRAGDLEPSIYNLEIKAPKGVKKPDWAPEPKFTRPVPLTASICLDLAMPSPFSALESKPALILAPGRTWETTVGRIMWEQAKQRALELGSAVLWCDGGDGGISGVAGRGISESIQVGKGSWARKIGIQYEFDESRTFYGKGGNWLILVLICLPVVLGPSEALVKLLPRASLLSQLGNMRRRIMGRKNETRIENDAEHEDLMG</sequence>
<feature type="transmembrane region" description="Helical" evidence="1">
    <location>
        <begin position="91"/>
        <end position="116"/>
    </location>
</feature>
<gene>
    <name evidence="2" type="ORF">VNI00_001802</name>
</gene>
<keyword evidence="1" id="KW-1133">Transmembrane helix</keyword>
<feature type="transmembrane region" description="Helical" evidence="1">
    <location>
        <begin position="64"/>
        <end position="85"/>
    </location>
</feature>
<protein>
    <recommendedName>
        <fullName evidence="4">Apolipoprotein N-acyltransferase</fullName>
    </recommendedName>
</protein>
<reference evidence="2 3" key="1">
    <citation type="submission" date="2024-01" db="EMBL/GenBank/DDBJ databases">
        <title>A draft genome for a cacao thread blight-causing isolate of Paramarasmius palmivorus.</title>
        <authorList>
            <person name="Baruah I.K."/>
            <person name="Bukari Y."/>
            <person name="Amoako-Attah I."/>
            <person name="Meinhardt L.W."/>
            <person name="Bailey B.A."/>
            <person name="Cohen S.P."/>
        </authorList>
    </citation>
    <scope>NUCLEOTIDE SEQUENCE [LARGE SCALE GENOMIC DNA]</scope>
    <source>
        <strain evidence="2 3">GH-12</strain>
    </source>
</reference>
<evidence type="ECO:0000256" key="1">
    <source>
        <dbReference type="SAM" id="Phobius"/>
    </source>
</evidence>